<evidence type="ECO:0000313" key="3">
    <source>
        <dbReference type="EMBL" id="KAA9085076.1"/>
    </source>
</evidence>
<dbReference type="AlphaFoldDB" id="A0A5J5INR1"/>
<dbReference type="Pfam" id="PF00534">
    <property type="entry name" value="Glycos_transf_1"/>
    <property type="match status" value="1"/>
</dbReference>
<dbReference type="SUPFAM" id="SSF53756">
    <property type="entry name" value="UDP-Glycosyltransferase/glycogen phosphorylase"/>
    <property type="match status" value="1"/>
</dbReference>
<dbReference type="PANTHER" id="PTHR46401">
    <property type="entry name" value="GLYCOSYLTRANSFERASE WBBK-RELATED"/>
    <property type="match status" value="1"/>
</dbReference>
<dbReference type="RefSeq" id="WP_150419785.1">
    <property type="nucleotide sequence ID" value="NZ_VYRZ01000003.1"/>
</dbReference>
<proteinExistence type="predicted"/>
<dbReference type="Proteomes" id="UP000327039">
    <property type="component" value="Unassembled WGS sequence"/>
</dbReference>
<dbReference type="InterPro" id="IPR001296">
    <property type="entry name" value="Glyco_trans_1"/>
</dbReference>
<feature type="domain" description="Glycosyl transferase family 1" evidence="2">
    <location>
        <begin position="246"/>
        <end position="335"/>
    </location>
</feature>
<sequence length="361" mass="37845">MTTVLRVVLDQIVDVVDADTAEASVEVARALVATAPSRCEVMPVVPADGVAAAQAVPGLAEPLRAPFPRTGLVTSWPMGISGGVAGGLIHAPTLVAPLVKHDRAHENDQTVVTLWDLAAWETPGLLPKATVLAHRALLKRAEKHADAIVVPAYAVADRLREIAPKLSSRTRVISGAAPEGFGVPTDAVGRRRALGVPDRVAVVAGGTEEQLQSVLSSIAGEKTATVVILDEPADVAGAVKAAGLSADRVVVPGRLDAADRAAVLDAAVLLIALSELTAFPWRAVEAMALGVPVVAADSPVHREVLDEGARVAPFDQLREAANEVLASPEELHRWAVRSGDRGRAFSWRDHAERVWALHAEL</sequence>
<keyword evidence="1 3" id="KW-0808">Transferase</keyword>
<dbReference type="GO" id="GO:0016757">
    <property type="term" value="F:glycosyltransferase activity"/>
    <property type="evidence" value="ECO:0007669"/>
    <property type="project" value="InterPro"/>
</dbReference>
<dbReference type="OrthoDB" id="9801609at2"/>
<name>A0A5J5INR1_9MICO</name>
<dbReference type="GO" id="GO:0009103">
    <property type="term" value="P:lipopolysaccharide biosynthetic process"/>
    <property type="evidence" value="ECO:0007669"/>
    <property type="project" value="TreeGrafter"/>
</dbReference>
<comment type="caution">
    <text evidence="3">The sequence shown here is derived from an EMBL/GenBank/DDBJ whole genome shotgun (WGS) entry which is preliminary data.</text>
</comment>
<organism evidence="3 4">
    <name type="scientific">Microbacterium radiodurans</name>
    <dbReference type="NCBI Taxonomy" id="661398"/>
    <lineage>
        <taxon>Bacteria</taxon>
        <taxon>Bacillati</taxon>
        <taxon>Actinomycetota</taxon>
        <taxon>Actinomycetes</taxon>
        <taxon>Micrococcales</taxon>
        <taxon>Microbacteriaceae</taxon>
        <taxon>Microbacterium</taxon>
    </lineage>
</organism>
<dbReference type="PANTHER" id="PTHR46401:SF2">
    <property type="entry name" value="GLYCOSYLTRANSFERASE WBBK-RELATED"/>
    <property type="match status" value="1"/>
</dbReference>
<evidence type="ECO:0000313" key="4">
    <source>
        <dbReference type="Proteomes" id="UP000327039"/>
    </source>
</evidence>
<gene>
    <name evidence="3" type="ORF">F6B42_11250</name>
</gene>
<reference evidence="4" key="1">
    <citation type="submission" date="2019-09" db="EMBL/GenBank/DDBJ databases">
        <title>Mumia zhuanghuii sp. nov. isolated from the intestinal contents of plateau pika (Ochotona curzoniae) in the Qinghai-Tibet plateau of China.</title>
        <authorList>
            <person name="Tian Z."/>
        </authorList>
    </citation>
    <scope>NUCLEOTIDE SEQUENCE [LARGE SCALE GENOMIC DNA]</scope>
    <source>
        <strain evidence="4">DSM 25564</strain>
    </source>
</reference>
<evidence type="ECO:0000259" key="2">
    <source>
        <dbReference type="Pfam" id="PF00534"/>
    </source>
</evidence>
<dbReference type="Gene3D" id="3.40.50.2000">
    <property type="entry name" value="Glycogen Phosphorylase B"/>
    <property type="match status" value="2"/>
</dbReference>
<evidence type="ECO:0000256" key="1">
    <source>
        <dbReference type="ARBA" id="ARBA00022679"/>
    </source>
</evidence>
<dbReference type="EMBL" id="VYRZ01000003">
    <property type="protein sequence ID" value="KAA9085076.1"/>
    <property type="molecule type" value="Genomic_DNA"/>
</dbReference>
<keyword evidence="4" id="KW-1185">Reference proteome</keyword>
<accession>A0A5J5INR1</accession>
<protein>
    <submittedName>
        <fullName evidence="3">Glycosyltransferase family 4 protein</fullName>
    </submittedName>
</protein>